<feature type="chain" id="PRO_5026075628" description="Secreted protein" evidence="2">
    <location>
        <begin position="20"/>
        <end position="124"/>
    </location>
</feature>
<keyword evidence="2" id="KW-0732">Signal</keyword>
<keyword evidence="1" id="KW-1133">Transmembrane helix</keyword>
<dbReference type="EMBL" id="GIKN01002237">
    <property type="protein sequence ID" value="NIE44510.1"/>
    <property type="molecule type" value="Transcribed_RNA"/>
</dbReference>
<name>A0A6G5A2X3_RHIMP</name>
<protein>
    <recommendedName>
        <fullName evidence="4">Secreted protein</fullName>
    </recommendedName>
</protein>
<feature type="transmembrane region" description="Helical" evidence="1">
    <location>
        <begin position="72"/>
        <end position="97"/>
    </location>
</feature>
<feature type="signal peptide" evidence="2">
    <location>
        <begin position="1"/>
        <end position="19"/>
    </location>
</feature>
<proteinExistence type="predicted"/>
<organism evidence="3">
    <name type="scientific">Rhipicephalus microplus</name>
    <name type="common">Cattle tick</name>
    <name type="synonym">Boophilus microplus</name>
    <dbReference type="NCBI Taxonomy" id="6941"/>
    <lineage>
        <taxon>Eukaryota</taxon>
        <taxon>Metazoa</taxon>
        <taxon>Ecdysozoa</taxon>
        <taxon>Arthropoda</taxon>
        <taxon>Chelicerata</taxon>
        <taxon>Arachnida</taxon>
        <taxon>Acari</taxon>
        <taxon>Parasitiformes</taxon>
        <taxon>Ixodida</taxon>
        <taxon>Ixodoidea</taxon>
        <taxon>Ixodidae</taxon>
        <taxon>Rhipicephalinae</taxon>
        <taxon>Rhipicephalus</taxon>
        <taxon>Boophilus</taxon>
    </lineage>
</organism>
<evidence type="ECO:0000313" key="3">
    <source>
        <dbReference type="EMBL" id="NIE44510.1"/>
    </source>
</evidence>
<evidence type="ECO:0000256" key="2">
    <source>
        <dbReference type="SAM" id="SignalP"/>
    </source>
</evidence>
<reference evidence="3" key="1">
    <citation type="submission" date="2020-03" db="EMBL/GenBank/DDBJ databases">
        <title>A transcriptome and proteome of the tick Rhipicephalus microplus shaped by the genetic composition of its hosts and developmental stage.</title>
        <authorList>
            <person name="Garcia G.R."/>
            <person name="Ribeiro J.M.C."/>
            <person name="Maruyama S.R."/>
            <person name="Gardinasse L.G."/>
            <person name="Nelson K."/>
            <person name="Ferreira B.R."/>
            <person name="Andrade T.G."/>
            <person name="Santos I.K.F.M."/>
        </authorList>
    </citation>
    <scope>NUCLEOTIDE SEQUENCE</scope>
    <source>
        <strain evidence="3">NSGR</strain>
        <tissue evidence="3">Salivary glands</tissue>
    </source>
</reference>
<sequence length="124" mass="14702">MFCLFLLQIRSLFLENVSSAGYVVPINFHHVVSNLVTKNYCWVAKNNFSFQILQMCCCSCLVRINKTLMNSFLGFAFIGNILTFLLCRLFHAVIFWLRFFRKCFTRTTILHTLHHWCLFENLTF</sequence>
<accession>A0A6G5A2X3</accession>
<keyword evidence="1" id="KW-0812">Transmembrane</keyword>
<keyword evidence="1" id="KW-0472">Membrane</keyword>
<evidence type="ECO:0008006" key="4">
    <source>
        <dbReference type="Google" id="ProtNLM"/>
    </source>
</evidence>
<dbReference type="AlphaFoldDB" id="A0A6G5A2X3"/>
<evidence type="ECO:0000256" key="1">
    <source>
        <dbReference type="SAM" id="Phobius"/>
    </source>
</evidence>